<proteinExistence type="predicted"/>
<dbReference type="Proteomes" id="UP000604046">
    <property type="component" value="Unassembled WGS sequence"/>
</dbReference>
<sequence length="185" mass="20084">MQPALLTMVDLACLKDWGEVEKYATNQIPIQRGWTVANSRAGLRFFQFGEGSDIKTTSWSVPLGGLFTSLAAPTTPPEPVDLEGPAPMTPPPCSGERRVSSPAAKEPPSPPPRPPRTDRARAPTMVDPHMLLGLPAGPRKPRPALLRVPAAFPHVSSLGQRHPDSGSRRCQQRYQRENGTKAPSR</sequence>
<dbReference type="EMBL" id="CAJNDS010001502">
    <property type="protein sequence ID" value="CAE7262635.1"/>
    <property type="molecule type" value="Genomic_DNA"/>
</dbReference>
<dbReference type="AlphaFoldDB" id="A0A812MC45"/>
<evidence type="ECO:0000313" key="2">
    <source>
        <dbReference type="EMBL" id="CAE7262635.1"/>
    </source>
</evidence>
<name>A0A812MC45_9DINO</name>
<feature type="compositionally biased region" description="Pro residues" evidence="1">
    <location>
        <begin position="105"/>
        <end position="114"/>
    </location>
</feature>
<keyword evidence="3" id="KW-1185">Reference proteome</keyword>
<organism evidence="2 3">
    <name type="scientific">Symbiodinium natans</name>
    <dbReference type="NCBI Taxonomy" id="878477"/>
    <lineage>
        <taxon>Eukaryota</taxon>
        <taxon>Sar</taxon>
        <taxon>Alveolata</taxon>
        <taxon>Dinophyceae</taxon>
        <taxon>Suessiales</taxon>
        <taxon>Symbiodiniaceae</taxon>
        <taxon>Symbiodinium</taxon>
    </lineage>
</organism>
<protein>
    <submittedName>
        <fullName evidence="2">KptA protein</fullName>
    </submittedName>
</protein>
<evidence type="ECO:0000313" key="3">
    <source>
        <dbReference type="Proteomes" id="UP000604046"/>
    </source>
</evidence>
<gene>
    <name evidence="2" type="primary">kptA</name>
    <name evidence="2" type="ORF">SNAT2548_LOCUS13784</name>
</gene>
<accession>A0A812MC45</accession>
<feature type="region of interest" description="Disordered" evidence="1">
    <location>
        <begin position="70"/>
        <end position="185"/>
    </location>
</feature>
<comment type="caution">
    <text evidence="2">The sequence shown here is derived from an EMBL/GenBank/DDBJ whole genome shotgun (WGS) entry which is preliminary data.</text>
</comment>
<evidence type="ECO:0000256" key="1">
    <source>
        <dbReference type="SAM" id="MobiDB-lite"/>
    </source>
</evidence>
<reference evidence="2" key="1">
    <citation type="submission" date="2021-02" db="EMBL/GenBank/DDBJ databases">
        <authorList>
            <person name="Dougan E. K."/>
            <person name="Rhodes N."/>
            <person name="Thang M."/>
            <person name="Chan C."/>
        </authorList>
    </citation>
    <scope>NUCLEOTIDE SEQUENCE</scope>
</reference>